<evidence type="ECO:0000256" key="1">
    <source>
        <dbReference type="ARBA" id="ARBA00007447"/>
    </source>
</evidence>
<reference evidence="7" key="1">
    <citation type="submission" date="2021-09" db="EMBL/GenBank/DDBJ databases">
        <authorList>
            <consortium name="AG Swart"/>
            <person name="Singh M."/>
            <person name="Singh A."/>
            <person name="Seah K."/>
            <person name="Emmerich C."/>
        </authorList>
    </citation>
    <scope>NUCLEOTIDE SEQUENCE</scope>
    <source>
        <strain evidence="7">ATCC30299</strain>
    </source>
</reference>
<dbReference type="Proteomes" id="UP001162131">
    <property type="component" value="Unassembled WGS sequence"/>
</dbReference>
<evidence type="ECO:0000313" key="8">
    <source>
        <dbReference type="Proteomes" id="UP001162131"/>
    </source>
</evidence>
<dbReference type="PANTHER" id="PTHR47966">
    <property type="entry name" value="BETA-SITE APP-CLEAVING ENZYME, ISOFORM A-RELATED"/>
    <property type="match status" value="1"/>
</dbReference>
<dbReference type="EMBL" id="CAJZBQ010000033">
    <property type="protein sequence ID" value="CAG9322926.1"/>
    <property type="molecule type" value="Genomic_DNA"/>
</dbReference>
<dbReference type="PRINTS" id="PR00792">
    <property type="entry name" value="PEPSIN"/>
</dbReference>
<evidence type="ECO:0000256" key="5">
    <source>
        <dbReference type="PIRSR" id="PIRSR601461-2"/>
    </source>
</evidence>
<dbReference type="InterPro" id="IPR033121">
    <property type="entry name" value="PEPTIDASE_A1"/>
</dbReference>
<keyword evidence="8" id="KW-1185">Reference proteome</keyword>
<dbReference type="AlphaFoldDB" id="A0AAU9JB64"/>
<comment type="caution">
    <text evidence="7">The sequence shown here is derived from an EMBL/GenBank/DDBJ whole genome shotgun (WGS) entry which is preliminary data.</text>
</comment>
<organism evidence="7 8">
    <name type="scientific">Blepharisma stoltei</name>
    <dbReference type="NCBI Taxonomy" id="1481888"/>
    <lineage>
        <taxon>Eukaryota</taxon>
        <taxon>Sar</taxon>
        <taxon>Alveolata</taxon>
        <taxon>Ciliophora</taxon>
        <taxon>Postciliodesmatophora</taxon>
        <taxon>Heterotrichea</taxon>
        <taxon>Heterotrichida</taxon>
        <taxon>Blepharismidae</taxon>
        <taxon>Blepharisma</taxon>
    </lineage>
</organism>
<proteinExistence type="inferred from homology"/>
<dbReference type="PANTHER" id="PTHR47966:SF51">
    <property type="entry name" value="BETA-SITE APP-CLEAVING ENZYME, ISOFORM A-RELATED"/>
    <property type="match status" value="1"/>
</dbReference>
<dbReference type="Pfam" id="PF00026">
    <property type="entry name" value="Asp"/>
    <property type="match status" value="1"/>
</dbReference>
<evidence type="ECO:0000256" key="4">
    <source>
        <dbReference type="ARBA" id="ARBA00022801"/>
    </source>
</evidence>
<dbReference type="InterPro" id="IPR021109">
    <property type="entry name" value="Peptidase_aspartic_dom_sf"/>
</dbReference>
<accession>A0AAU9JB64</accession>
<dbReference type="GO" id="GO:0006508">
    <property type="term" value="P:proteolysis"/>
    <property type="evidence" value="ECO:0007669"/>
    <property type="project" value="UniProtKB-KW"/>
</dbReference>
<dbReference type="PROSITE" id="PS51767">
    <property type="entry name" value="PEPTIDASE_A1"/>
    <property type="match status" value="1"/>
</dbReference>
<dbReference type="InterPro" id="IPR001461">
    <property type="entry name" value="Aspartic_peptidase_A1"/>
</dbReference>
<evidence type="ECO:0000256" key="2">
    <source>
        <dbReference type="ARBA" id="ARBA00022670"/>
    </source>
</evidence>
<keyword evidence="2" id="KW-0645">Protease</keyword>
<feature type="domain" description="Peptidase A1" evidence="6">
    <location>
        <begin position="1"/>
        <end position="202"/>
    </location>
</feature>
<gene>
    <name evidence="7" type="ORF">BSTOLATCC_MIC32832</name>
</gene>
<evidence type="ECO:0000256" key="3">
    <source>
        <dbReference type="ARBA" id="ARBA00022750"/>
    </source>
</evidence>
<sequence>MEPGYVSFVTALKNQGKIKNRQFALYLSDNENDDISSSLIIDGYDLKKYSKESKFTYIPTATNILGFWTLLCNKVTFYDAQIDFSVPAVIDSGTSFISAPQEGFNEIALILIKLFGCSNNQGGSLTCSCKPPKGKKYPDLIFELNGKTFELNSDAYMGAIGEGRCLVAIDANGEDAYWILGDVFMRKYYTNFDMDNNRIGFAKARTSSAWVSYLWKLMLTISLIL</sequence>
<feature type="disulfide bond" evidence="5">
    <location>
        <begin position="129"/>
        <end position="165"/>
    </location>
</feature>
<keyword evidence="4" id="KW-0378">Hydrolase</keyword>
<dbReference type="CDD" id="cd05471">
    <property type="entry name" value="pepsin_like"/>
    <property type="match status" value="1"/>
</dbReference>
<dbReference type="GO" id="GO:0004190">
    <property type="term" value="F:aspartic-type endopeptidase activity"/>
    <property type="evidence" value="ECO:0007669"/>
    <property type="project" value="UniProtKB-KW"/>
</dbReference>
<dbReference type="SUPFAM" id="SSF50630">
    <property type="entry name" value="Acid proteases"/>
    <property type="match status" value="1"/>
</dbReference>
<name>A0AAU9JB64_9CILI</name>
<evidence type="ECO:0000259" key="6">
    <source>
        <dbReference type="PROSITE" id="PS51767"/>
    </source>
</evidence>
<comment type="similarity">
    <text evidence="1">Belongs to the peptidase A1 family.</text>
</comment>
<dbReference type="InterPro" id="IPR034164">
    <property type="entry name" value="Pepsin-like_dom"/>
</dbReference>
<evidence type="ECO:0000313" key="7">
    <source>
        <dbReference type="EMBL" id="CAG9322926.1"/>
    </source>
</evidence>
<protein>
    <recommendedName>
        <fullName evidence="6">Peptidase A1 domain-containing protein</fullName>
    </recommendedName>
</protein>
<keyword evidence="5" id="KW-1015">Disulfide bond</keyword>
<dbReference type="Gene3D" id="2.40.70.10">
    <property type="entry name" value="Acid Proteases"/>
    <property type="match status" value="1"/>
</dbReference>
<dbReference type="GO" id="GO:0005764">
    <property type="term" value="C:lysosome"/>
    <property type="evidence" value="ECO:0007669"/>
    <property type="project" value="TreeGrafter"/>
</dbReference>
<keyword evidence="3" id="KW-0064">Aspartyl protease</keyword>